<name>A0A1V2I8F2_9ACTN</name>
<dbReference type="EMBL" id="MOMC01000038">
    <property type="protein sequence ID" value="ONH28682.1"/>
    <property type="molecule type" value="Genomic_DNA"/>
</dbReference>
<dbReference type="STRING" id="1834516.BL253_19105"/>
<gene>
    <name evidence="1" type="ORF">BL253_19105</name>
</gene>
<dbReference type="Proteomes" id="UP000188929">
    <property type="component" value="Unassembled WGS sequence"/>
</dbReference>
<dbReference type="RefSeq" id="WP_076818524.1">
    <property type="nucleotide sequence ID" value="NZ_MOMC01000038.1"/>
</dbReference>
<proteinExistence type="predicted"/>
<protein>
    <submittedName>
        <fullName evidence="1">Uncharacterized protein</fullName>
    </submittedName>
</protein>
<reference evidence="2" key="1">
    <citation type="submission" date="2016-10" db="EMBL/GenBank/DDBJ databases">
        <title>Frankia sp. NRRL B-16386 Genome sequencing.</title>
        <authorList>
            <person name="Ghodhbane-Gtari F."/>
            <person name="Swanson E."/>
            <person name="Gueddou A."/>
            <person name="Hezbri K."/>
            <person name="Ktari K."/>
            <person name="Nouioui I."/>
            <person name="Morris K."/>
            <person name="Simpson S."/>
            <person name="Abebe-Akele F."/>
            <person name="Thomas K."/>
            <person name="Gtari M."/>
            <person name="Tisa L.S."/>
        </authorList>
    </citation>
    <scope>NUCLEOTIDE SEQUENCE [LARGE SCALE GENOMIC DNA]</scope>
    <source>
        <strain evidence="2">NRRL B-16386</strain>
    </source>
</reference>
<evidence type="ECO:0000313" key="1">
    <source>
        <dbReference type="EMBL" id="ONH28682.1"/>
    </source>
</evidence>
<accession>A0A1V2I8F2</accession>
<comment type="caution">
    <text evidence="1">The sequence shown here is derived from an EMBL/GenBank/DDBJ whole genome shotgun (WGS) entry which is preliminary data.</text>
</comment>
<evidence type="ECO:0000313" key="2">
    <source>
        <dbReference type="Proteomes" id="UP000188929"/>
    </source>
</evidence>
<dbReference type="AlphaFoldDB" id="A0A1V2I8F2"/>
<organism evidence="1 2">
    <name type="scientific">Pseudofrankia asymbiotica</name>
    <dbReference type="NCBI Taxonomy" id="1834516"/>
    <lineage>
        <taxon>Bacteria</taxon>
        <taxon>Bacillati</taxon>
        <taxon>Actinomycetota</taxon>
        <taxon>Actinomycetes</taxon>
        <taxon>Frankiales</taxon>
        <taxon>Frankiaceae</taxon>
        <taxon>Pseudofrankia</taxon>
    </lineage>
</organism>
<keyword evidence="2" id="KW-1185">Reference proteome</keyword>
<sequence length="124" mass="13283">MRTARNVVILLVVIGAVLFGVHALEEATEYHGGSGAAATTTVVFTVQEKQFSHGADLAATTLWETCVGTLGWSDTSDPVRQADGSYQAEVHPSLPADTRRRLRGCLEDLTLDRIRGSVTRIASS</sequence>
<dbReference type="OrthoDB" id="3214353at2"/>